<dbReference type="InterPro" id="IPR036390">
    <property type="entry name" value="WH_DNA-bd_sf"/>
</dbReference>
<organism evidence="1">
    <name type="scientific">marine metagenome</name>
    <dbReference type="NCBI Taxonomy" id="408172"/>
    <lineage>
        <taxon>unclassified sequences</taxon>
        <taxon>metagenomes</taxon>
        <taxon>ecological metagenomes</taxon>
    </lineage>
</organism>
<dbReference type="InterPro" id="IPR036388">
    <property type="entry name" value="WH-like_DNA-bd_sf"/>
</dbReference>
<dbReference type="SUPFAM" id="SSF46785">
    <property type="entry name" value="Winged helix' DNA-binding domain"/>
    <property type="match status" value="1"/>
</dbReference>
<dbReference type="AlphaFoldDB" id="A0A381R069"/>
<gene>
    <name evidence="1" type="ORF">METZ01_LOCUS37704</name>
</gene>
<dbReference type="Gene3D" id="1.10.10.10">
    <property type="entry name" value="Winged helix-like DNA-binding domain superfamily/Winged helix DNA-binding domain"/>
    <property type="match status" value="1"/>
</dbReference>
<reference evidence="1" key="1">
    <citation type="submission" date="2018-05" db="EMBL/GenBank/DDBJ databases">
        <authorList>
            <person name="Lanie J.A."/>
            <person name="Ng W.-L."/>
            <person name="Kazmierczak K.M."/>
            <person name="Andrzejewski T.M."/>
            <person name="Davidsen T.M."/>
            <person name="Wayne K.J."/>
            <person name="Tettelin H."/>
            <person name="Glass J.I."/>
            <person name="Rusch D."/>
            <person name="Podicherti R."/>
            <person name="Tsui H.-C.T."/>
            <person name="Winkler M.E."/>
        </authorList>
    </citation>
    <scope>NUCLEOTIDE SEQUENCE</scope>
</reference>
<evidence type="ECO:0000313" key="1">
    <source>
        <dbReference type="EMBL" id="SUZ84850.1"/>
    </source>
</evidence>
<name>A0A381R069_9ZZZZ</name>
<dbReference type="EMBL" id="UINC01001610">
    <property type="protein sequence ID" value="SUZ84850.1"/>
    <property type="molecule type" value="Genomic_DNA"/>
</dbReference>
<sequence length="210" mass="24414">MQYSKNQEKILQRLKTRGPQSVKIMSNQLDMTTMGVRQHLAELGKKGVVKQTQEEKQTRGRPVRLWKLTKSGHENFTDSYSQITLELIEVIRSSLGEDSLNVLIDKRHEPLLEKYKKAMKDVGEALELRIETLAELRNHEGYMTEVRLTPAGWLLIENHCPIRAVAECCQQLCHSELEIFQELFRERAEVERIDHLLAGARRCAYRITEM</sequence>
<protein>
    <submittedName>
        <fullName evidence="1">Uncharacterized protein</fullName>
    </submittedName>
</protein>
<accession>A0A381R069</accession>
<proteinExistence type="predicted"/>
<dbReference type="PANTHER" id="PTHR38600:SF2">
    <property type="entry name" value="SLL0088 PROTEIN"/>
    <property type="match status" value="1"/>
</dbReference>
<dbReference type="PANTHER" id="PTHR38600">
    <property type="entry name" value="TRANSCRIPTIONAL REGULATORY PROTEIN"/>
    <property type="match status" value="1"/>
</dbReference>